<name>A0ABY7NRF6_9SPHN</name>
<evidence type="ECO:0000313" key="1">
    <source>
        <dbReference type="EMBL" id="WBO24124.1"/>
    </source>
</evidence>
<reference evidence="1 2" key="1">
    <citation type="submission" date="2022-12" db="EMBL/GenBank/DDBJ databases">
        <title>Sphingomonas abieness sp. nov., an endophytic bacterium isolated from Abies koreana.</title>
        <authorList>
            <person name="Jiang L."/>
            <person name="Lee J."/>
        </authorList>
    </citation>
    <scope>NUCLEOTIDE SEQUENCE [LARGE SCALE GENOMIC DNA]</scope>
    <source>
        <strain evidence="2">PAMB 00755</strain>
    </source>
</reference>
<sequence length="125" mass="12993">MSGAAGVDGVAKAAQTDRVVATPAALDLLAAIVEEHGPVLFHQSGGCCDGSSPMCYARGDFQIGVSDILLGEVAGQPFYIGGRQFEAWGSDIALTLDAVDGRGGMFSLDNGRERRFLIRSAACSR</sequence>
<dbReference type="Pfam" id="PF05610">
    <property type="entry name" value="DUF779"/>
    <property type="match status" value="1"/>
</dbReference>
<dbReference type="InterPro" id="IPR008497">
    <property type="entry name" value="DUF779"/>
</dbReference>
<dbReference type="RefSeq" id="WP_270078753.1">
    <property type="nucleotide sequence ID" value="NZ_CP115174.1"/>
</dbReference>
<protein>
    <submittedName>
        <fullName evidence="1">DUF779 domain-containing protein</fullName>
    </submittedName>
</protein>
<accession>A0ABY7NRF6</accession>
<proteinExistence type="predicted"/>
<keyword evidence="2" id="KW-1185">Reference proteome</keyword>
<gene>
    <name evidence="1" type="ORF">PBT88_08455</name>
</gene>
<evidence type="ECO:0000313" key="2">
    <source>
        <dbReference type="Proteomes" id="UP001210865"/>
    </source>
</evidence>
<organism evidence="1 2">
    <name type="scientific">Sphingomonas abietis</name>
    <dbReference type="NCBI Taxonomy" id="3012344"/>
    <lineage>
        <taxon>Bacteria</taxon>
        <taxon>Pseudomonadati</taxon>
        <taxon>Pseudomonadota</taxon>
        <taxon>Alphaproteobacteria</taxon>
        <taxon>Sphingomonadales</taxon>
        <taxon>Sphingomonadaceae</taxon>
        <taxon>Sphingomonas</taxon>
    </lineage>
</organism>
<dbReference type="PIRSF" id="PIRSF009151">
    <property type="entry name" value="DUF779"/>
    <property type="match status" value="1"/>
</dbReference>
<dbReference type="EMBL" id="CP115174">
    <property type="protein sequence ID" value="WBO24124.1"/>
    <property type="molecule type" value="Genomic_DNA"/>
</dbReference>
<dbReference type="Proteomes" id="UP001210865">
    <property type="component" value="Chromosome"/>
</dbReference>